<dbReference type="Pfam" id="PF01032">
    <property type="entry name" value="FecCD"/>
    <property type="match status" value="1"/>
</dbReference>
<gene>
    <name evidence="9" type="ORF">G4223_03940</name>
</gene>
<sequence>MRPLGVAAVLAAVFLASFLVGRYPVAPHTVVAILAAKLVPLTPFWPSQAETVVWAIRLPRILAAMAVGAALSASGAAFQGVFRNPMVSPDLLGVAAGAGFGAALGILSGMGGGGVQFCAFGGGLVAVAATYGIGAGDRSGGVLTLVLAGIIVGTVASAGIAFTKYVADPHNTLPAITFWLMGSLASVSLRDLGVAALPMAAGLLPLLGLRWRLNLLTFGDEEARALGVDVIRLRAIVIVAATLMTASAVALAGIIGLVGLIVPHLVRLLVGPDYRVLLPTSTVLGAAFLLVVDDLARVLTAGEVPLGILTSLVGAPVFLILLRNGAKGWTRS</sequence>
<evidence type="ECO:0000256" key="5">
    <source>
        <dbReference type="ARBA" id="ARBA00022692"/>
    </source>
</evidence>
<evidence type="ECO:0000256" key="6">
    <source>
        <dbReference type="ARBA" id="ARBA00022989"/>
    </source>
</evidence>
<dbReference type="FunFam" id="1.10.3470.10:FF:000001">
    <property type="entry name" value="Vitamin B12 ABC transporter permease BtuC"/>
    <property type="match status" value="1"/>
</dbReference>
<feature type="transmembrane region" description="Helical" evidence="8">
    <location>
        <begin position="56"/>
        <end position="78"/>
    </location>
</feature>
<keyword evidence="6 8" id="KW-1133">Transmembrane helix</keyword>
<dbReference type="Proteomes" id="UP000480684">
    <property type="component" value="Unassembled WGS sequence"/>
</dbReference>
<feature type="transmembrane region" description="Helical" evidence="8">
    <location>
        <begin position="233"/>
        <end position="262"/>
    </location>
</feature>
<keyword evidence="7 8" id="KW-0472">Membrane</keyword>
<protein>
    <submittedName>
        <fullName evidence="9">Iron ABC transporter permease</fullName>
    </submittedName>
</protein>
<evidence type="ECO:0000256" key="4">
    <source>
        <dbReference type="ARBA" id="ARBA00022475"/>
    </source>
</evidence>
<name>A0A7C9QS33_9PROT</name>
<keyword evidence="3" id="KW-0813">Transport</keyword>
<dbReference type="CDD" id="cd06550">
    <property type="entry name" value="TM_ABC_iron-siderophores_like"/>
    <property type="match status" value="1"/>
</dbReference>
<feature type="transmembrane region" description="Helical" evidence="8">
    <location>
        <begin position="304"/>
        <end position="322"/>
    </location>
</feature>
<dbReference type="PANTHER" id="PTHR30472">
    <property type="entry name" value="FERRIC ENTEROBACTIN TRANSPORT SYSTEM PERMEASE PROTEIN"/>
    <property type="match status" value="1"/>
</dbReference>
<dbReference type="PANTHER" id="PTHR30472:SF70">
    <property type="entry name" value="MOLYBDATE IMPORT SYSTEM PERMEASE PROTEIN MOLB"/>
    <property type="match status" value="1"/>
</dbReference>
<dbReference type="EMBL" id="JAAIYP010000026">
    <property type="protein sequence ID" value="NFV79258.1"/>
    <property type="molecule type" value="Genomic_DNA"/>
</dbReference>
<evidence type="ECO:0000256" key="8">
    <source>
        <dbReference type="SAM" id="Phobius"/>
    </source>
</evidence>
<proteinExistence type="inferred from homology"/>
<dbReference type="GO" id="GO:0005886">
    <property type="term" value="C:plasma membrane"/>
    <property type="evidence" value="ECO:0007669"/>
    <property type="project" value="UniProtKB-SubCell"/>
</dbReference>
<evidence type="ECO:0000313" key="10">
    <source>
        <dbReference type="Proteomes" id="UP000480684"/>
    </source>
</evidence>
<feature type="transmembrane region" description="Helical" evidence="8">
    <location>
        <begin position="145"/>
        <end position="166"/>
    </location>
</feature>
<evidence type="ECO:0000313" key="9">
    <source>
        <dbReference type="EMBL" id="NFV79258.1"/>
    </source>
</evidence>
<dbReference type="Gene3D" id="1.10.3470.10">
    <property type="entry name" value="ABC transporter involved in vitamin B12 uptake, BtuC"/>
    <property type="match status" value="1"/>
</dbReference>
<feature type="transmembrane region" description="Helical" evidence="8">
    <location>
        <begin position="196"/>
        <end position="213"/>
    </location>
</feature>
<evidence type="ECO:0000256" key="7">
    <source>
        <dbReference type="ARBA" id="ARBA00023136"/>
    </source>
</evidence>
<dbReference type="InterPro" id="IPR037294">
    <property type="entry name" value="ABC_BtuC-like"/>
</dbReference>
<keyword evidence="5 8" id="KW-0812">Transmembrane</keyword>
<feature type="transmembrane region" description="Helical" evidence="8">
    <location>
        <begin position="114"/>
        <end position="133"/>
    </location>
</feature>
<comment type="caution">
    <text evidence="9">The sequence shown here is derived from an EMBL/GenBank/DDBJ whole genome shotgun (WGS) entry which is preliminary data.</text>
</comment>
<dbReference type="SUPFAM" id="SSF81345">
    <property type="entry name" value="ABC transporter involved in vitamin B12 uptake, BtuC"/>
    <property type="match status" value="1"/>
</dbReference>
<dbReference type="GO" id="GO:0033214">
    <property type="term" value="P:siderophore-iron import into cell"/>
    <property type="evidence" value="ECO:0007669"/>
    <property type="project" value="TreeGrafter"/>
</dbReference>
<evidence type="ECO:0000256" key="2">
    <source>
        <dbReference type="ARBA" id="ARBA00007935"/>
    </source>
</evidence>
<evidence type="ECO:0000256" key="3">
    <source>
        <dbReference type="ARBA" id="ARBA00022448"/>
    </source>
</evidence>
<keyword evidence="10" id="KW-1185">Reference proteome</keyword>
<reference evidence="9 10" key="1">
    <citation type="submission" date="2020-02" db="EMBL/GenBank/DDBJ databases">
        <authorList>
            <person name="Dziuba M."/>
            <person name="Kuznetsov B."/>
            <person name="Mardanov A."/>
            <person name="Ravin N."/>
            <person name="Grouzdev D."/>
        </authorList>
    </citation>
    <scope>NUCLEOTIDE SEQUENCE [LARGE SCALE GENOMIC DNA]</scope>
    <source>
        <strain evidence="9 10">SpK</strain>
    </source>
</reference>
<keyword evidence="4" id="KW-1003">Cell membrane</keyword>
<dbReference type="InterPro" id="IPR000522">
    <property type="entry name" value="ABC_transptr_permease_BtuC"/>
</dbReference>
<dbReference type="AlphaFoldDB" id="A0A7C9QS33"/>
<comment type="similarity">
    <text evidence="2">Belongs to the binding-protein-dependent transport system permease family. FecCD subfamily.</text>
</comment>
<organism evidence="9 10">
    <name type="scientific">Magnetospirillum aberrantis SpK</name>
    <dbReference type="NCBI Taxonomy" id="908842"/>
    <lineage>
        <taxon>Bacteria</taxon>
        <taxon>Pseudomonadati</taxon>
        <taxon>Pseudomonadota</taxon>
        <taxon>Alphaproteobacteria</taxon>
        <taxon>Rhodospirillales</taxon>
        <taxon>Rhodospirillaceae</taxon>
        <taxon>Magnetospirillum</taxon>
    </lineage>
</organism>
<evidence type="ECO:0000256" key="1">
    <source>
        <dbReference type="ARBA" id="ARBA00004651"/>
    </source>
</evidence>
<comment type="subcellular location">
    <subcellularLocation>
        <location evidence="1">Cell membrane</location>
        <topology evidence="1">Multi-pass membrane protein</topology>
    </subcellularLocation>
</comment>
<accession>A0A7C9QS33</accession>
<dbReference type="GO" id="GO:0022857">
    <property type="term" value="F:transmembrane transporter activity"/>
    <property type="evidence" value="ECO:0007669"/>
    <property type="project" value="InterPro"/>
</dbReference>